<dbReference type="AlphaFoldDB" id="A0A9W7XPG1"/>
<dbReference type="EMBL" id="JANBOH010000030">
    <property type="protein sequence ID" value="KAJ1647410.1"/>
    <property type="molecule type" value="Genomic_DNA"/>
</dbReference>
<dbReference type="InterPro" id="IPR000182">
    <property type="entry name" value="GNAT_dom"/>
</dbReference>
<dbReference type="InterPro" id="IPR016181">
    <property type="entry name" value="Acyl_CoA_acyltransferase"/>
</dbReference>
<evidence type="ECO:0000313" key="5">
    <source>
        <dbReference type="EMBL" id="KAJ1647410.1"/>
    </source>
</evidence>
<organism evidence="5 6">
    <name type="scientific">Coemansia asiatica</name>
    <dbReference type="NCBI Taxonomy" id="1052880"/>
    <lineage>
        <taxon>Eukaryota</taxon>
        <taxon>Fungi</taxon>
        <taxon>Fungi incertae sedis</taxon>
        <taxon>Zoopagomycota</taxon>
        <taxon>Kickxellomycotina</taxon>
        <taxon>Kickxellomycetes</taxon>
        <taxon>Kickxellales</taxon>
        <taxon>Kickxellaceae</taxon>
        <taxon>Coemansia</taxon>
    </lineage>
</organism>
<comment type="caution">
    <text evidence="5">The sequence shown here is derived from an EMBL/GenBank/DDBJ whole genome shotgun (WGS) entry which is preliminary data.</text>
</comment>
<dbReference type="Gene3D" id="3.40.630.30">
    <property type="match status" value="1"/>
</dbReference>
<dbReference type="SUPFAM" id="SSF55729">
    <property type="entry name" value="Acyl-CoA N-acyltransferases (Nat)"/>
    <property type="match status" value="1"/>
</dbReference>
<protein>
    <recommendedName>
        <fullName evidence="4">N-acetyltransferase domain-containing protein</fullName>
    </recommendedName>
</protein>
<accession>A0A9W7XPG1</accession>
<dbReference type="PANTHER" id="PTHR13256:SF16">
    <property type="entry name" value="ALPHA_BETA-TUBULIN-N-ACETYLTRANSFERASE 9"/>
    <property type="match status" value="1"/>
</dbReference>
<dbReference type="PROSITE" id="PS51186">
    <property type="entry name" value="GNAT"/>
    <property type="match status" value="1"/>
</dbReference>
<gene>
    <name evidence="5" type="ORF">LPJ64_001186</name>
</gene>
<evidence type="ECO:0000256" key="1">
    <source>
        <dbReference type="ARBA" id="ARBA00009342"/>
    </source>
</evidence>
<dbReference type="Pfam" id="PF13302">
    <property type="entry name" value="Acetyltransf_3"/>
    <property type="match status" value="1"/>
</dbReference>
<dbReference type="Proteomes" id="UP001145021">
    <property type="component" value="Unassembled WGS sequence"/>
</dbReference>
<keyword evidence="3" id="KW-0012">Acyltransferase</keyword>
<proteinExistence type="inferred from homology"/>
<feature type="domain" description="N-acetyltransferase" evidence="4">
    <location>
        <begin position="14"/>
        <end position="188"/>
    </location>
</feature>
<evidence type="ECO:0000259" key="4">
    <source>
        <dbReference type="PROSITE" id="PS51186"/>
    </source>
</evidence>
<dbReference type="InterPro" id="IPR039135">
    <property type="entry name" value="NAT9-like"/>
</dbReference>
<keyword evidence="6" id="KW-1185">Reference proteome</keyword>
<reference evidence="5" key="1">
    <citation type="submission" date="2022-07" db="EMBL/GenBank/DDBJ databases">
        <title>Phylogenomic reconstructions and comparative analyses of Kickxellomycotina fungi.</title>
        <authorList>
            <person name="Reynolds N.K."/>
            <person name="Stajich J.E."/>
            <person name="Barry K."/>
            <person name="Grigoriev I.V."/>
            <person name="Crous P."/>
            <person name="Smith M.E."/>
        </authorList>
    </citation>
    <scope>NUCLEOTIDE SEQUENCE</scope>
    <source>
        <strain evidence="5">NBRC 105413</strain>
    </source>
</reference>
<comment type="similarity">
    <text evidence="1">Belongs to the acetyltransferase family. GNAT subfamily.</text>
</comment>
<evidence type="ECO:0000256" key="3">
    <source>
        <dbReference type="ARBA" id="ARBA00023315"/>
    </source>
</evidence>
<dbReference type="PANTHER" id="PTHR13256">
    <property type="entry name" value="N-ACETYLTRANSFERASE 9"/>
    <property type="match status" value="1"/>
</dbReference>
<dbReference type="GO" id="GO:0008080">
    <property type="term" value="F:N-acetyltransferase activity"/>
    <property type="evidence" value="ECO:0007669"/>
    <property type="project" value="InterPro"/>
</dbReference>
<evidence type="ECO:0000313" key="6">
    <source>
        <dbReference type="Proteomes" id="UP001145021"/>
    </source>
</evidence>
<evidence type="ECO:0000256" key="2">
    <source>
        <dbReference type="ARBA" id="ARBA00022679"/>
    </source>
</evidence>
<name>A0A9W7XPG1_9FUNG</name>
<sequence length="204" mass="23747">MRLNEHLAIIGDKVILVPYEEEHVPRYHEWMKSPLLQEMTGSEPLSIEEEYAMQKTWREDGDKCTFIILAKDTQASAETCDIYDNSRMIGDVNFYLNDHYNLHRAELEVMIAESEFSGQGIATEVLKLMMHYAVNDVGVTDFVVRIKETNAASIYIFESKFGFQETERSSAFKEVTLRRKVSDELKTELEQWTQSVKRVSYNKQ</sequence>
<keyword evidence="2" id="KW-0808">Transferase</keyword>